<reference evidence="16" key="1">
    <citation type="submission" date="2025-08" db="UniProtKB">
        <authorList>
            <consortium name="RefSeq"/>
        </authorList>
    </citation>
    <scope>IDENTIFICATION</scope>
    <source>
        <tissue evidence="16">Young leaves</tissue>
    </source>
</reference>
<dbReference type="GO" id="GO:0006885">
    <property type="term" value="P:regulation of pH"/>
    <property type="evidence" value="ECO:0007669"/>
    <property type="project" value="TreeGrafter"/>
</dbReference>
<feature type="transmembrane region" description="Helical" evidence="11">
    <location>
        <begin position="378"/>
        <end position="397"/>
    </location>
</feature>
<evidence type="ECO:0000313" key="16">
    <source>
        <dbReference type="RefSeq" id="XP_022949901.1"/>
    </source>
</evidence>
<dbReference type="RefSeq" id="XP_022949901.1">
    <property type="nucleotide sequence ID" value="XM_023094133.1"/>
</dbReference>
<feature type="transmembrane region" description="Helical" evidence="11">
    <location>
        <begin position="316"/>
        <end position="332"/>
    </location>
</feature>
<dbReference type="GeneID" id="111453157"/>
<feature type="transmembrane region" description="Helical" evidence="11">
    <location>
        <begin position="344"/>
        <end position="372"/>
    </location>
</feature>
<feature type="transmembrane region" description="Helical" evidence="11">
    <location>
        <begin position="154"/>
        <end position="178"/>
    </location>
</feature>
<dbReference type="Pfam" id="PF23259">
    <property type="entry name" value="CHX17_C"/>
    <property type="match status" value="1"/>
</dbReference>
<evidence type="ECO:0000256" key="7">
    <source>
        <dbReference type="ARBA" id="ARBA00022989"/>
    </source>
</evidence>
<gene>
    <name evidence="16" type="primary">LOC111453157</name>
</gene>
<keyword evidence="7 11" id="KW-1133">Transmembrane helix</keyword>
<evidence type="ECO:0000259" key="13">
    <source>
        <dbReference type="Pfam" id="PF23256"/>
    </source>
</evidence>
<dbReference type="SMR" id="A0A6J1GDC1"/>
<keyword evidence="5 11" id="KW-0812">Transmembrane</keyword>
<organism evidence="15 16">
    <name type="scientific">Cucurbita moschata</name>
    <name type="common">Winter crookneck squash</name>
    <name type="synonym">Cucurbita pepo var. moschata</name>
    <dbReference type="NCBI Taxonomy" id="3662"/>
    <lineage>
        <taxon>Eukaryota</taxon>
        <taxon>Viridiplantae</taxon>
        <taxon>Streptophyta</taxon>
        <taxon>Embryophyta</taxon>
        <taxon>Tracheophyta</taxon>
        <taxon>Spermatophyta</taxon>
        <taxon>Magnoliopsida</taxon>
        <taxon>eudicotyledons</taxon>
        <taxon>Gunneridae</taxon>
        <taxon>Pentapetalae</taxon>
        <taxon>rosids</taxon>
        <taxon>fabids</taxon>
        <taxon>Cucurbitales</taxon>
        <taxon>Cucurbitaceae</taxon>
        <taxon>Cucurbiteae</taxon>
        <taxon>Cucurbita</taxon>
    </lineage>
</organism>
<evidence type="ECO:0000259" key="12">
    <source>
        <dbReference type="Pfam" id="PF00999"/>
    </source>
</evidence>
<dbReference type="InterPro" id="IPR057291">
    <property type="entry name" value="CHX17_2nd"/>
</dbReference>
<evidence type="ECO:0000256" key="11">
    <source>
        <dbReference type="SAM" id="Phobius"/>
    </source>
</evidence>
<feature type="domain" description="Cation/H+ exchanger transmembrane" evidence="12">
    <location>
        <begin position="36"/>
        <end position="427"/>
    </location>
</feature>
<proteinExistence type="inferred from homology"/>
<dbReference type="FunFam" id="1.20.1530.20:FF:000003">
    <property type="entry name" value="Cation/H(+) antiporter 15"/>
    <property type="match status" value="1"/>
</dbReference>
<evidence type="ECO:0000256" key="6">
    <source>
        <dbReference type="ARBA" id="ARBA00022958"/>
    </source>
</evidence>
<dbReference type="GO" id="GO:0016020">
    <property type="term" value="C:membrane"/>
    <property type="evidence" value="ECO:0007669"/>
    <property type="project" value="UniProtKB-SubCell"/>
</dbReference>
<evidence type="ECO:0000256" key="8">
    <source>
        <dbReference type="ARBA" id="ARBA00023065"/>
    </source>
</evidence>
<keyword evidence="8" id="KW-0406">Ion transport</keyword>
<dbReference type="PANTHER" id="PTHR32468">
    <property type="entry name" value="CATION/H + ANTIPORTER"/>
    <property type="match status" value="1"/>
</dbReference>
<protein>
    <submittedName>
        <fullName evidence="16">Cation/H(+) antiporter 20-like</fullName>
    </submittedName>
</protein>
<dbReference type="InterPro" id="IPR057290">
    <property type="entry name" value="CHX17_C"/>
</dbReference>
<keyword evidence="2" id="KW-0813">Transport</keyword>
<dbReference type="Proteomes" id="UP000504609">
    <property type="component" value="Unplaced"/>
</dbReference>
<dbReference type="PANTHER" id="PTHR32468:SF0">
    <property type="entry name" value="K(+)_H(+) ANTIPORTER 1"/>
    <property type="match status" value="1"/>
</dbReference>
<keyword evidence="9 11" id="KW-0472">Membrane</keyword>
<dbReference type="InterPro" id="IPR050794">
    <property type="entry name" value="CPA2_transporter"/>
</dbReference>
<dbReference type="GO" id="GO:1902600">
    <property type="term" value="P:proton transmembrane transport"/>
    <property type="evidence" value="ECO:0007669"/>
    <property type="project" value="InterPro"/>
</dbReference>
<evidence type="ECO:0000256" key="10">
    <source>
        <dbReference type="ARBA" id="ARBA00038341"/>
    </source>
</evidence>
<dbReference type="Gene3D" id="3.40.50.12370">
    <property type="match status" value="1"/>
</dbReference>
<name>A0A6J1GDC1_CUCMO</name>
<evidence type="ECO:0000256" key="4">
    <source>
        <dbReference type="ARBA" id="ARBA00022538"/>
    </source>
</evidence>
<sequence>MSVNITSIKIASNGVWQGDNPLHFAFPLLILQSVLILLLSRLLALLLKPLRQPKVIAEIVGGILLGPSALGRNKAYLHRIFPQWSTPILESVASIGLLFFLFLVGLELDLSSIRRSGRRAFGIALAGISVPFLSGIGVAFILRKTVDGVDKVGYGQFIVFMGVALSITAFPVLARILAELKLLTTQVGETAMAAAAFNDIAAWILLALAVALAGNGEGGAQKSPLVSVWVLLSGGAYVVFMMVVIRPGMKWVVRRCSYEHDALGDAYICLTLVGVLVSGFVTDLIGIHSIFGGFVFGLAIPKGGRFAERLIERIEDFVSGLLLPLYFASSGLKTDVAKIKGGRAWGLLALVISTACAGKILATFVAAMAFLIPAREALALGLLMNTKGLVELIVLNIGKEKKVLNDEIFAILVLMALFTTFITTPTVMAVYKPARGGSTPRTHRKLHDLSGDDELRILACLHSSGNVPSLMGLTEATRSTKNSSLKLFVMHLVELTERSSSIMMVQRARKNGFPFFARFRKAGEWRDQMAAAFQAYSQLGRVKVRPTTAVSSLATMHEDICHVANEKRVTMIILPFHRNWRVFDGDGKEEEENVGHGWRVVNQRVLKNAPCSVAVLVDRGFGANTVHTPGPGLMVGVAQRICIVFFGGPDDREALELGGLMAEHPAVKVTVVRFRPSPSNGFEGSNFILRPMHSKSGDNRYSFSTDPINREKEKELDNVALTEFRSKWDATVEYTEKEASNTNMIVEGVVGIGKEGGYDLVVVGKGRVPSSMVVKLADRPAEHAELGPVGDILASSSRGIVSSILVIQQHGGGGHAEEALVLKIAESSKNEQPLAIDGASTNV</sequence>
<feature type="transmembrane region" description="Helical" evidence="11">
    <location>
        <begin position="266"/>
        <end position="296"/>
    </location>
</feature>
<dbReference type="KEGG" id="cmos:111453157"/>
<keyword evidence="15" id="KW-1185">Reference proteome</keyword>
<feature type="transmembrane region" description="Helical" evidence="11">
    <location>
        <begin position="24"/>
        <end position="43"/>
    </location>
</feature>
<evidence type="ECO:0000256" key="3">
    <source>
        <dbReference type="ARBA" id="ARBA00022449"/>
    </source>
</evidence>
<evidence type="ECO:0000256" key="9">
    <source>
        <dbReference type="ARBA" id="ARBA00023136"/>
    </source>
</evidence>
<comment type="subcellular location">
    <subcellularLocation>
        <location evidence="1">Membrane</location>
        <topology evidence="1">Multi-pass membrane protein</topology>
    </subcellularLocation>
</comment>
<feature type="transmembrane region" description="Helical" evidence="11">
    <location>
        <begin position="409"/>
        <end position="431"/>
    </location>
</feature>
<keyword evidence="3" id="KW-0050">Antiport</keyword>
<dbReference type="AlphaFoldDB" id="A0A6J1GDC1"/>
<dbReference type="GO" id="GO:0012505">
    <property type="term" value="C:endomembrane system"/>
    <property type="evidence" value="ECO:0007669"/>
    <property type="project" value="TreeGrafter"/>
</dbReference>
<feature type="transmembrane region" description="Helical" evidence="11">
    <location>
        <begin position="55"/>
        <end position="71"/>
    </location>
</feature>
<dbReference type="InterPro" id="IPR006153">
    <property type="entry name" value="Cation/H_exchanger_TM"/>
</dbReference>
<keyword evidence="4" id="KW-0633">Potassium transport</keyword>
<dbReference type="GO" id="GO:0006813">
    <property type="term" value="P:potassium ion transport"/>
    <property type="evidence" value="ECO:0007669"/>
    <property type="project" value="UniProtKB-KW"/>
</dbReference>
<feature type="domain" description="Cation/H(+) antiporter central" evidence="13">
    <location>
        <begin position="485"/>
        <end position="624"/>
    </location>
</feature>
<dbReference type="Pfam" id="PF23256">
    <property type="entry name" value="CHX17_2nd"/>
    <property type="match status" value="1"/>
</dbReference>
<evidence type="ECO:0000259" key="14">
    <source>
        <dbReference type="Pfam" id="PF23259"/>
    </source>
</evidence>
<dbReference type="GO" id="GO:0015297">
    <property type="term" value="F:antiporter activity"/>
    <property type="evidence" value="ECO:0007669"/>
    <property type="project" value="UniProtKB-KW"/>
</dbReference>
<feature type="transmembrane region" description="Helical" evidence="11">
    <location>
        <begin position="226"/>
        <end position="245"/>
    </location>
</feature>
<dbReference type="Gene3D" id="1.20.1530.20">
    <property type="match status" value="1"/>
</dbReference>
<keyword evidence="6" id="KW-0630">Potassium</keyword>
<feature type="domain" description="Cation/H(+) antiporter C-terminal" evidence="14">
    <location>
        <begin position="641"/>
        <end position="677"/>
    </location>
</feature>
<feature type="transmembrane region" description="Helical" evidence="11">
    <location>
        <begin position="190"/>
        <end position="214"/>
    </location>
</feature>
<evidence type="ECO:0000313" key="15">
    <source>
        <dbReference type="Proteomes" id="UP000504609"/>
    </source>
</evidence>
<evidence type="ECO:0000256" key="5">
    <source>
        <dbReference type="ARBA" id="ARBA00022692"/>
    </source>
</evidence>
<dbReference type="Pfam" id="PF00999">
    <property type="entry name" value="Na_H_Exchanger"/>
    <property type="match status" value="1"/>
</dbReference>
<evidence type="ECO:0000256" key="2">
    <source>
        <dbReference type="ARBA" id="ARBA00022448"/>
    </source>
</evidence>
<feature type="transmembrane region" description="Helical" evidence="11">
    <location>
        <begin position="120"/>
        <end position="142"/>
    </location>
</feature>
<evidence type="ECO:0000256" key="1">
    <source>
        <dbReference type="ARBA" id="ARBA00004141"/>
    </source>
</evidence>
<accession>A0A6J1GDC1</accession>
<comment type="similarity">
    <text evidence="10">Belongs to the monovalent cation:proton antiporter 2 (CPA2) transporter (TC 2.A.37) family. CHX (TC 2.A.37.4) subfamily.</text>
</comment>
<dbReference type="InterPro" id="IPR038770">
    <property type="entry name" value="Na+/solute_symporter_sf"/>
</dbReference>
<feature type="transmembrane region" description="Helical" evidence="11">
    <location>
        <begin position="91"/>
        <end position="108"/>
    </location>
</feature>